<sequence>MTQLDWLTAIPLWTILAVWLGSIVILGIRRTPIMPRHDGEPLPAFQRGLVDTLAWLVFALGPCVTVVRVTFGPAMLGHPGFAFMSALAIMCMMPGLGGLLQHLISARMPAPPPPGFTVEGATLNGKPLD</sequence>
<evidence type="ECO:0000313" key="3">
    <source>
        <dbReference type="Proteomes" id="UP000254101"/>
    </source>
</evidence>
<keyword evidence="1" id="KW-0472">Membrane</keyword>
<organism evidence="2 3">
    <name type="scientific">Alteriqipengyuania lutimaris</name>
    <dbReference type="NCBI Taxonomy" id="1538146"/>
    <lineage>
        <taxon>Bacteria</taxon>
        <taxon>Pseudomonadati</taxon>
        <taxon>Pseudomonadota</taxon>
        <taxon>Alphaproteobacteria</taxon>
        <taxon>Sphingomonadales</taxon>
        <taxon>Erythrobacteraceae</taxon>
        <taxon>Alteriqipengyuania</taxon>
    </lineage>
</organism>
<feature type="transmembrane region" description="Helical" evidence="1">
    <location>
        <begin position="49"/>
        <end position="69"/>
    </location>
</feature>
<name>A0A395LI55_9SPHN</name>
<feature type="transmembrane region" description="Helical" evidence="1">
    <location>
        <begin position="81"/>
        <end position="100"/>
    </location>
</feature>
<gene>
    <name evidence="2" type="ORF">DL238_01145</name>
</gene>
<protein>
    <submittedName>
        <fullName evidence="2">Uncharacterized protein</fullName>
    </submittedName>
</protein>
<dbReference type="Proteomes" id="UP000254101">
    <property type="component" value="Unassembled WGS sequence"/>
</dbReference>
<keyword evidence="1" id="KW-0812">Transmembrane</keyword>
<evidence type="ECO:0000256" key="1">
    <source>
        <dbReference type="SAM" id="Phobius"/>
    </source>
</evidence>
<proteinExistence type="predicted"/>
<dbReference type="AlphaFoldDB" id="A0A395LI55"/>
<feature type="transmembrane region" description="Helical" evidence="1">
    <location>
        <begin position="6"/>
        <end position="28"/>
    </location>
</feature>
<accession>A0A395LI55</accession>
<keyword evidence="3" id="KW-1185">Reference proteome</keyword>
<dbReference type="EMBL" id="QRBB01000001">
    <property type="protein sequence ID" value="RDS76351.1"/>
    <property type="molecule type" value="Genomic_DNA"/>
</dbReference>
<evidence type="ECO:0000313" key="2">
    <source>
        <dbReference type="EMBL" id="RDS76351.1"/>
    </source>
</evidence>
<keyword evidence="1" id="KW-1133">Transmembrane helix</keyword>
<reference evidence="2 3" key="1">
    <citation type="submission" date="2018-07" db="EMBL/GenBank/DDBJ databases">
        <title>Erythrobacter nanhaiensis sp. nov., a novel member of the genus Erythrobacter isolated from the South China Sea.</title>
        <authorList>
            <person name="Chen X."/>
            <person name="Liu J."/>
        </authorList>
    </citation>
    <scope>NUCLEOTIDE SEQUENCE [LARGE SCALE GENOMIC DNA]</scope>
    <source>
        <strain evidence="2 3">S-5</strain>
    </source>
</reference>
<comment type="caution">
    <text evidence="2">The sequence shown here is derived from an EMBL/GenBank/DDBJ whole genome shotgun (WGS) entry which is preliminary data.</text>
</comment>